<feature type="region of interest" description="Disordered" evidence="1">
    <location>
        <begin position="1"/>
        <end position="41"/>
    </location>
</feature>
<feature type="compositionally biased region" description="Basic and acidic residues" evidence="1">
    <location>
        <begin position="32"/>
        <end position="41"/>
    </location>
</feature>
<evidence type="ECO:0000313" key="2">
    <source>
        <dbReference type="EMBL" id="GBM75562.1"/>
    </source>
</evidence>
<dbReference type="Proteomes" id="UP000499080">
    <property type="component" value="Unassembled WGS sequence"/>
</dbReference>
<feature type="compositionally biased region" description="Polar residues" evidence="1">
    <location>
        <begin position="1"/>
        <end position="15"/>
    </location>
</feature>
<comment type="caution">
    <text evidence="2">The sequence shown here is derived from an EMBL/GenBank/DDBJ whole genome shotgun (WGS) entry which is preliminary data.</text>
</comment>
<proteinExistence type="predicted"/>
<protein>
    <submittedName>
        <fullName evidence="2">Uncharacterized protein</fullName>
    </submittedName>
</protein>
<reference evidence="2 3" key="1">
    <citation type="journal article" date="2019" name="Sci. Rep.">
        <title>Orb-weaving spider Araneus ventricosus genome elucidates the spidroin gene catalogue.</title>
        <authorList>
            <person name="Kono N."/>
            <person name="Nakamura H."/>
            <person name="Ohtoshi R."/>
            <person name="Moran D.A.P."/>
            <person name="Shinohara A."/>
            <person name="Yoshida Y."/>
            <person name="Fujiwara M."/>
            <person name="Mori M."/>
            <person name="Tomita M."/>
            <person name="Arakawa K."/>
        </authorList>
    </citation>
    <scope>NUCLEOTIDE SEQUENCE [LARGE SCALE GENOMIC DNA]</scope>
</reference>
<gene>
    <name evidence="2" type="ORF">AVEN_88374_1</name>
</gene>
<sequence length="100" mass="11318">MQGPPSNKKNHQSGSPEKAMLKQQQIRKERKKKAEEKDAETKANKVMDLTGLTDSLHVLREVKIILLQEFPTLLEAARRCRQAKTKQEKALIVLSALKGD</sequence>
<accession>A0A4Y2IDV1</accession>
<name>A0A4Y2IDV1_ARAVE</name>
<organism evidence="2 3">
    <name type="scientific">Araneus ventricosus</name>
    <name type="common">Orbweaver spider</name>
    <name type="synonym">Epeira ventricosa</name>
    <dbReference type="NCBI Taxonomy" id="182803"/>
    <lineage>
        <taxon>Eukaryota</taxon>
        <taxon>Metazoa</taxon>
        <taxon>Ecdysozoa</taxon>
        <taxon>Arthropoda</taxon>
        <taxon>Chelicerata</taxon>
        <taxon>Arachnida</taxon>
        <taxon>Araneae</taxon>
        <taxon>Araneomorphae</taxon>
        <taxon>Entelegynae</taxon>
        <taxon>Araneoidea</taxon>
        <taxon>Araneidae</taxon>
        <taxon>Araneus</taxon>
    </lineage>
</organism>
<keyword evidence="3" id="KW-1185">Reference proteome</keyword>
<dbReference type="EMBL" id="BGPR01002564">
    <property type="protein sequence ID" value="GBM75562.1"/>
    <property type="molecule type" value="Genomic_DNA"/>
</dbReference>
<evidence type="ECO:0000313" key="3">
    <source>
        <dbReference type="Proteomes" id="UP000499080"/>
    </source>
</evidence>
<evidence type="ECO:0000256" key="1">
    <source>
        <dbReference type="SAM" id="MobiDB-lite"/>
    </source>
</evidence>
<dbReference type="AlphaFoldDB" id="A0A4Y2IDV1"/>